<dbReference type="GO" id="GO:0006401">
    <property type="term" value="P:RNA catabolic process"/>
    <property type="evidence" value="ECO:0007669"/>
    <property type="project" value="InterPro"/>
</dbReference>
<protein>
    <recommendedName>
        <fullName evidence="6">Inositol-phosphate phosphatase</fullName>
    </recommendedName>
</protein>
<dbReference type="PANTHER" id="PTHR20854">
    <property type="entry name" value="INOSITOL MONOPHOSPHATASE"/>
    <property type="match status" value="1"/>
</dbReference>
<keyword evidence="2" id="KW-0479">Metal-binding</keyword>
<sequence>MRNTICFKLLALQVQVILYLVFTYSWCVQGVRRLGAAAVDMSHVALGIVEAYWEYRLKPWDMAAGVLVILSMVEEAGGAVTRMDGGKFTVFDRSVLVSNGIVHEKVVVLQASHINACRAKKRVSRVLPPPQSMEEGSSLAASCPGRSNSGDEGSTGIIDLRPPGSSPAVDLTDRVHLLPCSIKLDGPCPVSHYFKPKQTGPYDSLLLLLSFSCLDAVPLLILLLDIDLVVDDLCLKEAFFRGRKLQGVTVPLPAGYRGCICDWR</sequence>
<evidence type="ECO:0000256" key="3">
    <source>
        <dbReference type="SAM" id="MobiDB-lite"/>
    </source>
</evidence>
<evidence type="ECO:0000256" key="1">
    <source>
        <dbReference type="ARBA" id="ARBA00009759"/>
    </source>
</evidence>
<dbReference type="GO" id="GO:0008934">
    <property type="term" value="F:inositol monophosphate 1-phosphatase activity"/>
    <property type="evidence" value="ECO:0007669"/>
    <property type="project" value="TreeGrafter"/>
</dbReference>
<dbReference type="GO" id="GO:0046872">
    <property type="term" value="F:metal ion binding"/>
    <property type="evidence" value="ECO:0007669"/>
    <property type="project" value="UniProtKB-KW"/>
</dbReference>
<feature type="region of interest" description="Disordered" evidence="3">
    <location>
        <begin position="125"/>
        <end position="159"/>
    </location>
</feature>
<dbReference type="Proteomes" id="UP000287651">
    <property type="component" value="Unassembled WGS sequence"/>
</dbReference>
<dbReference type="PANTHER" id="PTHR20854:SF17">
    <property type="entry name" value="PHOSPHATASE IMPL1, CHLOROPLASTIC"/>
    <property type="match status" value="1"/>
</dbReference>
<evidence type="ECO:0000313" key="5">
    <source>
        <dbReference type="Proteomes" id="UP000287651"/>
    </source>
</evidence>
<dbReference type="InterPro" id="IPR013924">
    <property type="entry name" value="RNase_H2_suC"/>
</dbReference>
<name>A0A427AIG6_ENSVE</name>
<dbReference type="SUPFAM" id="SSF56655">
    <property type="entry name" value="Carbohydrate phosphatase"/>
    <property type="match status" value="1"/>
</dbReference>
<dbReference type="GO" id="GO:0032299">
    <property type="term" value="C:ribonuclease H2 complex"/>
    <property type="evidence" value="ECO:0007669"/>
    <property type="project" value="InterPro"/>
</dbReference>
<comment type="similarity">
    <text evidence="1">Belongs to the inositol monophosphatase superfamily.</text>
</comment>
<dbReference type="Pfam" id="PF08615">
    <property type="entry name" value="RNase_H2_suC"/>
    <property type="match status" value="1"/>
</dbReference>
<evidence type="ECO:0000313" key="4">
    <source>
        <dbReference type="EMBL" id="RRT76049.1"/>
    </source>
</evidence>
<dbReference type="EMBL" id="AMZH03002304">
    <property type="protein sequence ID" value="RRT76049.1"/>
    <property type="molecule type" value="Genomic_DNA"/>
</dbReference>
<organism evidence="4 5">
    <name type="scientific">Ensete ventricosum</name>
    <name type="common">Abyssinian banana</name>
    <name type="synonym">Musa ensete</name>
    <dbReference type="NCBI Taxonomy" id="4639"/>
    <lineage>
        <taxon>Eukaryota</taxon>
        <taxon>Viridiplantae</taxon>
        <taxon>Streptophyta</taxon>
        <taxon>Embryophyta</taxon>
        <taxon>Tracheophyta</taxon>
        <taxon>Spermatophyta</taxon>
        <taxon>Magnoliopsida</taxon>
        <taxon>Liliopsida</taxon>
        <taxon>Zingiberales</taxon>
        <taxon>Musaceae</taxon>
        <taxon>Ensete</taxon>
    </lineage>
</organism>
<dbReference type="GO" id="GO:0006020">
    <property type="term" value="P:inositol metabolic process"/>
    <property type="evidence" value="ECO:0007669"/>
    <property type="project" value="TreeGrafter"/>
</dbReference>
<keyword evidence="2" id="KW-0460">Magnesium</keyword>
<gene>
    <name evidence="4" type="ORF">B296_00029074</name>
</gene>
<feature type="binding site" evidence="2">
    <location>
        <position position="61"/>
    </location>
    <ligand>
        <name>Mg(2+)</name>
        <dbReference type="ChEBI" id="CHEBI:18420"/>
        <label>1</label>
        <note>catalytic</note>
    </ligand>
</feature>
<dbReference type="Gene3D" id="3.40.190.80">
    <property type="match status" value="1"/>
</dbReference>
<evidence type="ECO:0000256" key="2">
    <source>
        <dbReference type="PIRSR" id="PIRSR600760-2"/>
    </source>
</evidence>
<comment type="caution">
    <text evidence="4">The sequence shown here is derived from an EMBL/GenBank/DDBJ whole genome shotgun (WGS) entry which is preliminary data.</text>
</comment>
<reference evidence="4 5" key="1">
    <citation type="journal article" date="2014" name="Agronomy (Basel)">
        <title>A Draft Genome Sequence for Ensete ventricosum, the Drought-Tolerant Tree Against Hunger.</title>
        <authorList>
            <person name="Harrison J."/>
            <person name="Moore K.A."/>
            <person name="Paszkiewicz K."/>
            <person name="Jones T."/>
            <person name="Grant M."/>
            <person name="Ambacheew D."/>
            <person name="Muzemil S."/>
            <person name="Studholme D.J."/>
        </authorList>
    </citation>
    <scope>NUCLEOTIDE SEQUENCE [LARGE SCALE GENOMIC DNA]</scope>
</reference>
<dbReference type="PRINTS" id="PR00377">
    <property type="entry name" value="IMPHPHTASES"/>
</dbReference>
<dbReference type="Gene3D" id="2.40.128.680">
    <property type="match status" value="1"/>
</dbReference>
<accession>A0A427AIG6</accession>
<comment type="cofactor">
    <cofactor evidence="2">
        <name>Mg(2+)</name>
        <dbReference type="ChEBI" id="CHEBI:18420"/>
    </cofactor>
</comment>
<dbReference type="Pfam" id="PF00459">
    <property type="entry name" value="Inositol_P"/>
    <property type="match status" value="1"/>
</dbReference>
<dbReference type="GO" id="GO:0007165">
    <property type="term" value="P:signal transduction"/>
    <property type="evidence" value="ECO:0007669"/>
    <property type="project" value="TreeGrafter"/>
</dbReference>
<dbReference type="CDD" id="cd09271">
    <property type="entry name" value="RNase_H2-C"/>
    <property type="match status" value="1"/>
</dbReference>
<proteinExistence type="inferred from homology"/>
<evidence type="ECO:0008006" key="6">
    <source>
        <dbReference type="Google" id="ProtNLM"/>
    </source>
</evidence>
<dbReference type="InterPro" id="IPR000760">
    <property type="entry name" value="Inositol_monophosphatase-like"/>
</dbReference>
<dbReference type="AlphaFoldDB" id="A0A427AIG6"/>